<sequence length="122" mass="14331">MPFIRKRNGATRQVFLTKRYAIKIPSFYSWKLFLTGLYCNITEHEFSSLKDPYLCPVIWKSWLGLVIVMPRAKEVTNIGLWKTEIHHARHHTLVESMYMSDCKPSNYGYLKGKLVKIDYGSK</sequence>
<dbReference type="RefSeq" id="YP_002922523.1">
    <property type="nucleotide sequence ID" value="NC_012741.1"/>
</dbReference>
<dbReference type="GeneID" id="7943326"/>
<protein>
    <submittedName>
        <fullName evidence="1">Uncharacterized protein</fullName>
    </submittedName>
</protein>
<gene>
    <name evidence="1" type="ORF">EpJS10_0174</name>
</gene>
<keyword evidence="2" id="KW-1185">Reference proteome</keyword>
<accession>C4MZR9</accession>
<proteinExistence type="predicted"/>
<reference evidence="1 2" key="1">
    <citation type="journal article" date="2009" name="Virology">
        <title>T4 phages against Escherichia coli diarrhea: potential and problems.</title>
        <authorList>
            <person name="Denou E."/>
            <person name="Bruttin A."/>
            <person name="Barretto C."/>
            <person name="Ngom-Bru C."/>
            <person name="Brussow H."/>
            <person name="Zuber S."/>
        </authorList>
    </citation>
    <scope>NUCLEOTIDE SEQUENCE [LARGE SCALE GENOMIC DNA]</scope>
</reference>
<evidence type="ECO:0000313" key="2">
    <source>
        <dbReference type="Proteomes" id="UP000201733"/>
    </source>
</evidence>
<dbReference type="Proteomes" id="UP000201733">
    <property type="component" value="Segment"/>
</dbReference>
<dbReference type="KEGG" id="vg:7943326"/>
<evidence type="ECO:0000313" key="1">
    <source>
        <dbReference type="EMBL" id="ACL78400.1"/>
    </source>
</evidence>
<dbReference type="EMBL" id="EU863409">
    <property type="protein sequence ID" value="ACL78400.1"/>
    <property type="molecule type" value="Genomic_DNA"/>
</dbReference>
<name>C4MZR9_9CAUD</name>
<organism evidence="1 2">
    <name type="scientific">Escherichia phage JS10</name>
    <dbReference type="NCBI Taxonomy" id="576790"/>
    <lineage>
        <taxon>Viruses</taxon>
        <taxon>Duplodnaviria</taxon>
        <taxon>Heunggongvirae</taxon>
        <taxon>Uroviricota</taxon>
        <taxon>Caudoviricetes</taxon>
        <taxon>Pantevenvirales</taxon>
        <taxon>Straboviridae</taxon>
        <taxon>Tevenvirinae</taxon>
        <taxon>Dhakavirus</taxon>
        <taxon>Dhakavirus JS10</taxon>
    </lineage>
</organism>